<dbReference type="SUPFAM" id="SSF101852">
    <property type="entry name" value="Bacterial fluorinating enzyme, C-terminal domain"/>
    <property type="match status" value="1"/>
</dbReference>
<dbReference type="RefSeq" id="WP_096462234.1">
    <property type="nucleotide sequence ID" value="NZ_AP014936.1"/>
</dbReference>
<dbReference type="Pfam" id="PF20257">
    <property type="entry name" value="SAM_HAT_C"/>
    <property type="match status" value="1"/>
</dbReference>
<gene>
    <name evidence="5" type="ORF">SVA_3333</name>
</gene>
<dbReference type="PANTHER" id="PTHR35092">
    <property type="entry name" value="CHLORINASE MJ1651"/>
    <property type="match status" value="1"/>
</dbReference>
<dbReference type="PIRSF" id="PIRSF006779">
    <property type="entry name" value="UCP006779"/>
    <property type="match status" value="1"/>
</dbReference>
<dbReference type="PANTHER" id="PTHR35092:SF1">
    <property type="entry name" value="CHLORINASE MJ1651"/>
    <property type="match status" value="1"/>
</dbReference>
<dbReference type="InterPro" id="IPR046470">
    <property type="entry name" value="SAM_HAT_C"/>
</dbReference>
<accession>A0A1C7AF57</accession>
<dbReference type="InterPro" id="IPR002747">
    <property type="entry name" value="SAM_OH_AdoTrfase"/>
</dbReference>
<dbReference type="OrthoDB" id="9792195at2"/>
<protein>
    <recommendedName>
        <fullName evidence="7">SAM-dependent chlorinase/fluorinase</fullName>
    </recommendedName>
</protein>
<dbReference type="Gene3D" id="2.40.30.90">
    <property type="entry name" value="Bacterial fluorinating enzyme like"/>
    <property type="match status" value="1"/>
</dbReference>
<feature type="domain" description="S-adenosyl-l-methionine hydroxide adenosyltransferase C-terminal" evidence="4">
    <location>
        <begin position="161"/>
        <end position="238"/>
    </location>
</feature>
<dbReference type="Proteomes" id="UP000218899">
    <property type="component" value="Chromosome"/>
</dbReference>
<evidence type="ECO:0008006" key="7">
    <source>
        <dbReference type="Google" id="ProtNLM"/>
    </source>
</evidence>
<dbReference type="EMBL" id="AP014936">
    <property type="protein sequence ID" value="BAU49880.1"/>
    <property type="molecule type" value="Genomic_DNA"/>
</dbReference>
<evidence type="ECO:0000259" key="4">
    <source>
        <dbReference type="Pfam" id="PF20257"/>
    </source>
</evidence>
<proteinExistence type="inferred from homology"/>
<evidence type="ECO:0000259" key="3">
    <source>
        <dbReference type="Pfam" id="PF01887"/>
    </source>
</evidence>
<keyword evidence="6" id="KW-1185">Reference proteome</keyword>
<evidence type="ECO:0000313" key="6">
    <source>
        <dbReference type="Proteomes" id="UP000218899"/>
    </source>
</evidence>
<dbReference type="InterPro" id="IPR046469">
    <property type="entry name" value="SAM_HAT_N"/>
</dbReference>
<sequence>MIVLYTDFGAADPYVGQVHAVLARDAPGVPVIDLLHTVPRFDVRAGAYFLPALAAEFPSGTVFVCVVDPGVGGSRRPVVLRAEGRTYVGPDNGLFEIVARRAPSAEVRAITWRPGRLSTSFHGRDLFAPAAALLARRIEPESAPAVLTPPQGAPWPDDLPQVVYIDHYGNAMTGLRACAVPAHAVLEAAGRRLPQARVFADVADGEAFWYVNSIGLVELAVNRGSAAELLGLRVGSEVSVRASRAPAGGRVRRAPGPA</sequence>
<dbReference type="AlphaFoldDB" id="A0A1C7AF57"/>
<dbReference type="InterPro" id="IPR023227">
    <property type="entry name" value="SAM_OH_AdoTrfase_C_sf"/>
</dbReference>
<dbReference type="InterPro" id="IPR023228">
    <property type="entry name" value="SAM_OH_AdoTrfase_N_sf"/>
</dbReference>
<evidence type="ECO:0000256" key="1">
    <source>
        <dbReference type="ARBA" id="ARBA00022691"/>
    </source>
</evidence>
<dbReference type="KEGG" id="sva:SVA_3333"/>
<dbReference type="Gene3D" id="3.40.50.10790">
    <property type="entry name" value="S-adenosyl-l-methionine hydroxide adenosyltransferase, N-terminal"/>
    <property type="match status" value="1"/>
</dbReference>
<evidence type="ECO:0000256" key="2">
    <source>
        <dbReference type="ARBA" id="ARBA00024035"/>
    </source>
</evidence>
<name>A0A1C7AF57_9GAMM</name>
<organism evidence="5 6">
    <name type="scientific">Sulfurifustis variabilis</name>
    <dbReference type="NCBI Taxonomy" id="1675686"/>
    <lineage>
        <taxon>Bacteria</taxon>
        <taxon>Pseudomonadati</taxon>
        <taxon>Pseudomonadota</taxon>
        <taxon>Gammaproteobacteria</taxon>
        <taxon>Acidiferrobacterales</taxon>
        <taxon>Acidiferrobacteraceae</taxon>
        <taxon>Sulfurifustis</taxon>
    </lineage>
</organism>
<dbReference type="Pfam" id="PF01887">
    <property type="entry name" value="SAM_HAT_N"/>
    <property type="match status" value="1"/>
</dbReference>
<feature type="domain" description="S-adenosyl-l-methionine hydroxide adenosyltransferase N-terminal" evidence="3">
    <location>
        <begin position="2"/>
        <end position="141"/>
    </location>
</feature>
<dbReference type="SUPFAM" id="SSF102522">
    <property type="entry name" value="Bacterial fluorinating enzyme, N-terminal domain"/>
    <property type="match status" value="1"/>
</dbReference>
<evidence type="ECO:0000313" key="5">
    <source>
        <dbReference type="EMBL" id="BAU49880.1"/>
    </source>
</evidence>
<comment type="similarity">
    <text evidence="2">Belongs to the SAM hydrolase / SAM-dependent halogenase family.</text>
</comment>
<keyword evidence="1" id="KW-0949">S-adenosyl-L-methionine</keyword>
<reference evidence="5 6" key="1">
    <citation type="submission" date="2015-08" db="EMBL/GenBank/DDBJ databases">
        <title>Complete genome sequence of Sulfurifustis variabilis.</title>
        <authorList>
            <person name="Miura A."/>
            <person name="Kojima H."/>
            <person name="Fukui M."/>
        </authorList>
    </citation>
    <scope>NUCLEOTIDE SEQUENCE [LARGE SCALE GENOMIC DNA]</scope>
    <source>
        <strain evidence="6">skN76</strain>
    </source>
</reference>